<dbReference type="AlphaFoldDB" id="A0A0L0MYJ0"/>
<feature type="compositionally biased region" description="Basic and acidic residues" evidence="1">
    <location>
        <begin position="80"/>
        <end position="89"/>
    </location>
</feature>
<feature type="compositionally biased region" description="Basic and acidic residues" evidence="1">
    <location>
        <begin position="143"/>
        <end position="153"/>
    </location>
</feature>
<feature type="region of interest" description="Disordered" evidence="1">
    <location>
        <begin position="61"/>
        <end position="101"/>
    </location>
</feature>
<feature type="compositionally biased region" description="Polar residues" evidence="1">
    <location>
        <begin position="117"/>
        <end position="129"/>
    </location>
</feature>
<proteinExistence type="predicted"/>
<keyword evidence="3" id="KW-1185">Reference proteome</keyword>
<accession>A0A0L0MYJ0</accession>
<dbReference type="EMBL" id="LFRF01000054">
    <property type="protein sequence ID" value="KND86535.1"/>
    <property type="molecule type" value="Genomic_DNA"/>
</dbReference>
<comment type="caution">
    <text evidence="2">The sequence shown here is derived from an EMBL/GenBank/DDBJ whole genome shotgun (WGS) entry which is preliminary data.</text>
</comment>
<organism evidence="2 3">
    <name type="scientific">Tolypocladium ophioglossoides (strain CBS 100239)</name>
    <name type="common">Snaketongue truffleclub</name>
    <name type="synonym">Elaphocordyceps ophioglossoides</name>
    <dbReference type="NCBI Taxonomy" id="1163406"/>
    <lineage>
        <taxon>Eukaryota</taxon>
        <taxon>Fungi</taxon>
        <taxon>Dikarya</taxon>
        <taxon>Ascomycota</taxon>
        <taxon>Pezizomycotina</taxon>
        <taxon>Sordariomycetes</taxon>
        <taxon>Hypocreomycetidae</taxon>
        <taxon>Hypocreales</taxon>
        <taxon>Ophiocordycipitaceae</taxon>
        <taxon>Tolypocladium</taxon>
    </lineage>
</organism>
<gene>
    <name evidence="2" type="ORF">TOPH_08847</name>
</gene>
<feature type="region of interest" description="Disordered" evidence="1">
    <location>
        <begin position="117"/>
        <end position="207"/>
    </location>
</feature>
<evidence type="ECO:0000313" key="2">
    <source>
        <dbReference type="EMBL" id="KND86535.1"/>
    </source>
</evidence>
<name>A0A0L0MYJ0_TOLOC</name>
<protein>
    <submittedName>
        <fullName evidence="2">Uncharacterized protein</fullName>
    </submittedName>
</protein>
<evidence type="ECO:0000313" key="3">
    <source>
        <dbReference type="Proteomes" id="UP000036947"/>
    </source>
</evidence>
<sequence>MPVKAGGTDDKTKKEFTQKIVEELRRMSDDELGKALQSAPKTTLCSKRVPIISGIANVGCSDSLGISLADSPEKPRKRQRLDARERSQPDRISPSEGGTEIVQHHERRLEHPRMTSQLAAEGTRQQQSFDPLPPPHSNQNAENGRRLEREHPPADSSVEASLMKRQCPDGGQQLAPSDQSAPYGAESVADRARTGRQGLGHSLSPANREPKYMFTIAPIDSLIVKVPEPLREPMRNSEIFRNATSKGYRTADCVAVLMPKDNTQDASVIFWVNNKDGYNLAKYFNLEPAMTF</sequence>
<dbReference type="Proteomes" id="UP000036947">
    <property type="component" value="Unassembled WGS sequence"/>
</dbReference>
<evidence type="ECO:0000256" key="1">
    <source>
        <dbReference type="SAM" id="MobiDB-lite"/>
    </source>
</evidence>
<dbReference type="STRING" id="1163406.A0A0L0MYJ0"/>
<dbReference type="OrthoDB" id="5422777at2759"/>
<reference evidence="2 3" key="1">
    <citation type="journal article" date="2015" name="BMC Genomics">
        <title>The genome of the truffle-parasite Tolypocladium ophioglossoides and the evolution of antifungal peptaibiotics.</title>
        <authorList>
            <person name="Quandt C.A."/>
            <person name="Bushley K.E."/>
            <person name="Spatafora J.W."/>
        </authorList>
    </citation>
    <scope>NUCLEOTIDE SEQUENCE [LARGE SCALE GENOMIC DNA]</scope>
    <source>
        <strain evidence="2 3">CBS 100239</strain>
    </source>
</reference>